<comment type="caution">
    <text evidence="11">The sequence shown here is derived from an EMBL/GenBank/DDBJ whole genome shotgun (WGS) entry which is preliminary data.</text>
</comment>
<accession>A0A5M3MZ61</accession>
<dbReference type="Proteomes" id="UP000053558">
    <property type="component" value="Unassembled WGS sequence"/>
</dbReference>
<evidence type="ECO:0000256" key="10">
    <source>
        <dbReference type="RuleBase" id="RU000461"/>
    </source>
</evidence>
<dbReference type="RefSeq" id="XP_007766134.1">
    <property type="nucleotide sequence ID" value="XM_007767944.1"/>
</dbReference>
<dbReference type="GO" id="GO:0004497">
    <property type="term" value="F:monooxygenase activity"/>
    <property type="evidence" value="ECO:0007669"/>
    <property type="project" value="UniProtKB-KW"/>
</dbReference>
<keyword evidence="8 10" id="KW-0503">Monooxygenase</keyword>
<dbReference type="SUPFAM" id="SSF48264">
    <property type="entry name" value="Cytochrome P450"/>
    <property type="match status" value="1"/>
</dbReference>
<keyword evidence="7 9" id="KW-0408">Iron</keyword>
<comment type="similarity">
    <text evidence="3 10">Belongs to the cytochrome P450 family.</text>
</comment>
<dbReference type="InterPro" id="IPR017972">
    <property type="entry name" value="Cyt_P450_CS"/>
</dbReference>
<name>A0A5M3MZ61_CONPW</name>
<protein>
    <submittedName>
        <fullName evidence="11">Cytochrome P450</fullName>
    </submittedName>
</protein>
<dbReference type="InterPro" id="IPR050364">
    <property type="entry name" value="Cytochrome_P450_fung"/>
</dbReference>
<feature type="binding site" description="axial binding residue" evidence="9">
    <location>
        <position position="441"/>
    </location>
    <ligand>
        <name>heme</name>
        <dbReference type="ChEBI" id="CHEBI:30413"/>
    </ligand>
    <ligandPart>
        <name>Fe</name>
        <dbReference type="ChEBI" id="CHEBI:18248"/>
    </ligandPart>
</feature>
<dbReference type="PRINTS" id="PR00463">
    <property type="entry name" value="EP450I"/>
</dbReference>
<dbReference type="PROSITE" id="PS00086">
    <property type="entry name" value="CYTOCHROME_P450"/>
    <property type="match status" value="1"/>
</dbReference>
<dbReference type="CDD" id="cd11065">
    <property type="entry name" value="CYP64-like"/>
    <property type="match status" value="1"/>
</dbReference>
<evidence type="ECO:0000256" key="2">
    <source>
        <dbReference type="ARBA" id="ARBA00005179"/>
    </source>
</evidence>
<keyword evidence="6 10" id="KW-0560">Oxidoreductase</keyword>
<evidence type="ECO:0000256" key="7">
    <source>
        <dbReference type="ARBA" id="ARBA00023004"/>
    </source>
</evidence>
<dbReference type="Gene3D" id="1.10.630.10">
    <property type="entry name" value="Cytochrome P450"/>
    <property type="match status" value="1"/>
</dbReference>
<keyword evidence="5 9" id="KW-0479">Metal-binding</keyword>
<evidence type="ECO:0000256" key="4">
    <source>
        <dbReference type="ARBA" id="ARBA00022617"/>
    </source>
</evidence>
<organism evidence="11 12">
    <name type="scientific">Coniophora puteana (strain RWD-64-598)</name>
    <name type="common">Brown rot fungus</name>
    <dbReference type="NCBI Taxonomy" id="741705"/>
    <lineage>
        <taxon>Eukaryota</taxon>
        <taxon>Fungi</taxon>
        <taxon>Dikarya</taxon>
        <taxon>Basidiomycota</taxon>
        <taxon>Agaricomycotina</taxon>
        <taxon>Agaricomycetes</taxon>
        <taxon>Agaricomycetidae</taxon>
        <taxon>Boletales</taxon>
        <taxon>Coniophorineae</taxon>
        <taxon>Coniophoraceae</taxon>
        <taxon>Coniophora</taxon>
    </lineage>
</organism>
<dbReference type="OrthoDB" id="2789670at2759"/>
<keyword evidence="4 9" id="KW-0349">Heme</keyword>
<dbReference type="InterPro" id="IPR036396">
    <property type="entry name" value="Cyt_P450_sf"/>
</dbReference>
<evidence type="ECO:0000313" key="11">
    <source>
        <dbReference type="EMBL" id="EIW84432.1"/>
    </source>
</evidence>
<dbReference type="GO" id="GO:0016705">
    <property type="term" value="F:oxidoreductase activity, acting on paired donors, with incorporation or reduction of molecular oxygen"/>
    <property type="evidence" value="ECO:0007669"/>
    <property type="project" value="InterPro"/>
</dbReference>
<dbReference type="GO" id="GO:0020037">
    <property type="term" value="F:heme binding"/>
    <property type="evidence" value="ECO:0007669"/>
    <property type="project" value="InterPro"/>
</dbReference>
<comment type="cofactor">
    <cofactor evidence="1 9">
        <name>heme</name>
        <dbReference type="ChEBI" id="CHEBI:30413"/>
    </cofactor>
</comment>
<comment type="pathway">
    <text evidence="2">Secondary metabolite biosynthesis.</text>
</comment>
<keyword evidence="12" id="KW-1185">Reference proteome</keyword>
<dbReference type="KEGG" id="cput:CONPUDRAFT_163569"/>
<evidence type="ECO:0000256" key="8">
    <source>
        <dbReference type="ARBA" id="ARBA00023033"/>
    </source>
</evidence>
<dbReference type="OMA" id="RIHYHSM"/>
<sequence>MTASTTSLALATGVVFALAVRALLGRKNRDRAQALPPGPPGLPFLGNLLQLDAKEPWLAFTQWKEIYGDIVYCKLLGQGIVVLNSHETAVELLDKRSANYSDRMWGSSMLQSYQLDDMIVFLPHDDKWRAHRRLLHQGLRQDAVKMYYPGQLQGAVDLVENIRSSPEAYYTHIRRFTASVILRAVYDHQLDGDDDAVLRTLEEGIDLMNRNVVPVSAILSTLLPVLRYIPSWAPGGWRNAAQLRHMIREMLDMPFASLEQRLASGEAGDCFGANALERFRNTDKVKDFETIVKDACGFLYLAGSWGGNTSSLSVFILAMVLYPEIQKRAQDEIDIVVGTDRLPDFTDRPSLPYLEALYRETLRWRPVVPPGVPHVSTNDDIFQGHYIPKGGSLKSDHEAMSQNPENYPDPSAFKPERFFDQDGNLNDDTVDYAFGFGRRICPGRHVASGSIWAAMANILASFRIEPAKDAAGNTVKIEDIGWSCAATVCPKPFPCSIVSRK</sequence>
<dbReference type="GeneID" id="19204937"/>
<evidence type="ECO:0000256" key="6">
    <source>
        <dbReference type="ARBA" id="ARBA00023002"/>
    </source>
</evidence>
<evidence type="ECO:0000313" key="12">
    <source>
        <dbReference type="Proteomes" id="UP000053558"/>
    </source>
</evidence>
<dbReference type="EMBL" id="JH711575">
    <property type="protein sequence ID" value="EIW84432.1"/>
    <property type="molecule type" value="Genomic_DNA"/>
</dbReference>
<dbReference type="PRINTS" id="PR00385">
    <property type="entry name" value="P450"/>
</dbReference>
<dbReference type="GO" id="GO:0005506">
    <property type="term" value="F:iron ion binding"/>
    <property type="evidence" value="ECO:0007669"/>
    <property type="project" value="InterPro"/>
</dbReference>
<dbReference type="PANTHER" id="PTHR46300:SF7">
    <property type="entry name" value="P450, PUTATIVE (EUROFUNG)-RELATED"/>
    <property type="match status" value="1"/>
</dbReference>
<proteinExistence type="inferred from homology"/>
<gene>
    <name evidence="11" type="ORF">CONPUDRAFT_163569</name>
</gene>
<evidence type="ECO:0000256" key="9">
    <source>
        <dbReference type="PIRSR" id="PIRSR602401-1"/>
    </source>
</evidence>
<evidence type="ECO:0000256" key="1">
    <source>
        <dbReference type="ARBA" id="ARBA00001971"/>
    </source>
</evidence>
<dbReference type="InterPro" id="IPR002401">
    <property type="entry name" value="Cyt_P450_E_grp-I"/>
</dbReference>
<dbReference type="AlphaFoldDB" id="A0A5M3MZ61"/>
<evidence type="ECO:0000256" key="5">
    <source>
        <dbReference type="ARBA" id="ARBA00022723"/>
    </source>
</evidence>
<evidence type="ECO:0000256" key="3">
    <source>
        <dbReference type="ARBA" id="ARBA00010617"/>
    </source>
</evidence>
<dbReference type="Pfam" id="PF00067">
    <property type="entry name" value="p450"/>
    <property type="match status" value="1"/>
</dbReference>
<reference evidence="12" key="1">
    <citation type="journal article" date="2012" name="Science">
        <title>The Paleozoic origin of enzymatic lignin decomposition reconstructed from 31 fungal genomes.</title>
        <authorList>
            <person name="Floudas D."/>
            <person name="Binder M."/>
            <person name="Riley R."/>
            <person name="Barry K."/>
            <person name="Blanchette R.A."/>
            <person name="Henrissat B."/>
            <person name="Martinez A.T."/>
            <person name="Otillar R."/>
            <person name="Spatafora J.W."/>
            <person name="Yadav J.S."/>
            <person name="Aerts A."/>
            <person name="Benoit I."/>
            <person name="Boyd A."/>
            <person name="Carlson A."/>
            <person name="Copeland A."/>
            <person name="Coutinho P.M."/>
            <person name="de Vries R.P."/>
            <person name="Ferreira P."/>
            <person name="Findley K."/>
            <person name="Foster B."/>
            <person name="Gaskell J."/>
            <person name="Glotzer D."/>
            <person name="Gorecki P."/>
            <person name="Heitman J."/>
            <person name="Hesse C."/>
            <person name="Hori C."/>
            <person name="Igarashi K."/>
            <person name="Jurgens J.A."/>
            <person name="Kallen N."/>
            <person name="Kersten P."/>
            <person name="Kohler A."/>
            <person name="Kuees U."/>
            <person name="Kumar T.K.A."/>
            <person name="Kuo A."/>
            <person name="LaButti K."/>
            <person name="Larrondo L.F."/>
            <person name="Lindquist E."/>
            <person name="Ling A."/>
            <person name="Lombard V."/>
            <person name="Lucas S."/>
            <person name="Lundell T."/>
            <person name="Martin R."/>
            <person name="McLaughlin D.J."/>
            <person name="Morgenstern I."/>
            <person name="Morin E."/>
            <person name="Murat C."/>
            <person name="Nagy L.G."/>
            <person name="Nolan M."/>
            <person name="Ohm R.A."/>
            <person name="Patyshakuliyeva A."/>
            <person name="Rokas A."/>
            <person name="Ruiz-Duenas F.J."/>
            <person name="Sabat G."/>
            <person name="Salamov A."/>
            <person name="Samejima M."/>
            <person name="Schmutz J."/>
            <person name="Slot J.C."/>
            <person name="St John F."/>
            <person name="Stenlid J."/>
            <person name="Sun H."/>
            <person name="Sun S."/>
            <person name="Syed K."/>
            <person name="Tsang A."/>
            <person name="Wiebenga A."/>
            <person name="Young D."/>
            <person name="Pisabarro A."/>
            <person name="Eastwood D.C."/>
            <person name="Martin F."/>
            <person name="Cullen D."/>
            <person name="Grigoriev I.V."/>
            <person name="Hibbett D.S."/>
        </authorList>
    </citation>
    <scope>NUCLEOTIDE SEQUENCE [LARGE SCALE GENOMIC DNA]</scope>
    <source>
        <strain evidence="12">RWD-64-598 SS2</strain>
    </source>
</reference>
<dbReference type="InterPro" id="IPR001128">
    <property type="entry name" value="Cyt_P450"/>
</dbReference>
<dbReference type="PANTHER" id="PTHR46300">
    <property type="entry name" value="P450, PUTATIVE (EUROFUNG)-RELATED-RELATED"/>
    <property type="match status" value="1"/>
</dbReference>